<dbReference type="GO" id="GO:0016485">
    <property type="term" value="P:protein processing"/>
    <property type="evidence" value="ECO:0007669"/>
    <property type="project" value="UniProtKB-ARBA"/>
</dbReference>
<reference evidence="13" key="1">
    <citation type="submission" date="2021-09" db="EMBL/GenBank/DDBJ databases">
        <authorList>
            <person name="Martin H S."/>
        </authorList>
    </citation>
    <scope>NUCLEOTIDE SEQUENCE</scope>
</reference>
<accession>A0A8J2VUL6</accession>
<dbReference type="AlphaFoldDB" id="A0A8J2VUL6"/>
<dbReference type="GO" id="GO:0005576">
    <property type="term" value="C:extracellular region"/>
    <property type="evidence" value="ECO:0007669"/>
    <property type="project" value="UniProtKB-SubCell"/>
</dbReference>
<keyword evidence="7" id="KW-1015">Disulfide bond</keyword>
<dbReference type="Gene3D" id="2.40.10.10">
    <property type="entry name" value="Trypsin-like serine proteases"/>
    <property type="match status" value="2"/>
</dbReference>
<feature type="signal peptide" evidence="11">
    <location>
        <begin position="1"/>
        <end position="16"/>
    </location>
</feature>
<evidence type="ECO:0000256" key="6">
    <source>
        <dbReference type="ARBA" id="ARBA00022825"/>
    </source>
</evidence>
<dbReference type="EC" id="3.4.21.4" evidence="9"/>
<evidence type="ECO:0000256" key="3">
    <source>
        <dbReference type="ARBA" id="ARBA00022525"/>
    </source>
</evidence>
<dbReference type="GO" id="GO:0004252">
    <property type="term" value="F:serine-type endopeptidase activity"/>
    <property type="evidence" value="ECO:0007669"/>
    <property type="project" value="UniProtKB-EC"/>
</dbReference>
<evidence type="ECO:0000256" key="11">
    <source>
        <dbReference type="SAM" id="SignalP"/>
    </source>
</evidence>
<keyword evidence="11" id="KW-0732">Signal</keyword>
<dbReference type="EMBL" id="CAKASE010000074">
    <property type="protein sequence ID" value="CAG9575510.1"/>
    <property type="molecule type" value="Genomic_DNA"/>
</dbReference>
<sequence>MAKLFILLGFVCVAKGFILPQFYDSPSPRIVGGENAPVGSAPHQASLRSIFGSHFCGGSIISKRWILTAAHCTIGQSTFTMKVVVGTNSLTSGGEKYSVEKIIVHEDYDGGEIINDVSVVKVSTDIEFSDLVQPIELPETDTAEGADLTLTGWGRTSYPGSLPDRLQMINLIALSVNECQQIYKGIIGATVYDTQICSLTKSGEGACHGDSGGPLVEGNKVVGIVSWGVPCARGYPDVYTRVYSFKDWILSKTKINDEEDQDNTNEEDKQQSNV</sequence>
<evidence type="ECO:0000256" key="2">
    <source>
        <dbReference type="ARBA" id="ARBA00007664"/>
    </source>
</evidence>
<feature type="domain" description="Peptidase S1" evidence="12">
    <location>
        <begin position="30"/>
        <end position="254"/>
    </location>
</feature>
<dbReference type="FunFam" id="2.40.10.10:FF:000047">
    <property type="entry name" value="Trypsin eta"/>
    <property type="match status" value="1"/>
</dbReference>
<feature type="chain" id="PRO_5035311745" description="trypsin" evidence="11">
    <location>
        <begin position="17"/>
        <end position="274"/>
    </location>
</feature>
<evidence type="ECO:0000256" key="7">
    <source>
        <dbReference type="ARBA" id="ARBA00023157"/>
    </source>
</evidence>
<keyword evidence="3" id="KW-0964">Secreted</keyword>
<dbReference type="Pfam" id="PF00089">
    <property type="entry name" value="Trypsin"/>
    <property type="match status" value="1"/>
</dbReference>
<dbReference type="InterPro" id="IPR001254">
    <property type="entry name" value="Trypsin_dom"/>
</dbReference>
<dbReference type="PROSITE" id="PS50240">
    <property type="entry name" value="TRYPSIN_DOM"/>
    <property type="match status" value="1"/>
</dbReference>
<evidence type="ECO:0000256" key="1">
    <source>
        <dbReference type="ARBA" id="ARBA00004613"/>
    </source>
</evidence>
<evidence type="ECO:0000256" key="10">
    <source>
        <dbReference type="RuleBase" id="RU363034"/>
    </source>
</evidence>
<evidence type="ECO:0000256" key="4">
    <source>
        <dbReference type="ARBA" id="ARBA00022670"/>
    </source>
</evidence>
<organism evidence="13 14">
    <name type="scientific">Danaus chrysippus</name>
    <name type="common">African queen</name>
    <dbReference type="NCBI Taxonomy" id="151541"/>
    <lineage>
        <taxon>Eukaryota</taxon>
        <taxon>Metazoa</taxon>
        <taxon>Ecdysozoa</taxon>
        <taxon>Arthropoda</taxon>
        <taxon>Hexapoda</taxon>
        <taxon>Insecta</taxon>
        <taxon>Pterygota</taxon>
        <taxon>Neoptera</taxon>
        <taxon>Endopterygota</taxon>
        <taxon>Lepidoptera</taxon>
        <taxon>Glossata</taxon>
        <taxon>Ditrysia</taxon>
        <taxon>Papilionoidea</taxon>
        <taxon>Nymphalidae</taxon>
        <taxon>Danainae</taxon>
        <taxon>Danaini</taxon>
        <taxon>Danaina</taxon>
        <taxon>Danaus</taxon>
        <taxon>Anosia</taxon>
    </lineage>
</organism>
<evidence type="ECO:0000259" key="12">
    <source>
        <dbReference type="PROSITE" id="PS50240"/>
    </source>
</evidence>
<keyword evidence="14" id="KW-1185">Reference proteome</keyword>
<protein>
    <recommendedName>
        <fullName evidence="9">trypsin</fullName>
        <ecNumber evidence="9">3.4.21.4</ecNumber>
    </recommendedName>
</protein>
<dbReference type="PRINTS" id="PR00722">
    <property type="entry name" value="CHYMOTRYPSIN"/>
</dbReference>
<proteinExistence type="inferred from homology"/>
<gene>
    <name evidence="13" type="ORF">DCHRY22_LOCUS11393</name>
</gene>
<keyword evidence="6 10" id="KW-0720">Serine protease</keyword>
<dbReference type="InterPro" id="IPR043504">
    <property type="entry name" value="Peptidase_S1_PA_chymotrypsin"/>
</dbReference>
<name>A0A8J2VUL6_9NEOP</name>
<evidence type="ECO:0000256" key="5">
    <source>
        <dbReference type="ARBA" id="ARBA00022801"/>
    </source>
</evidence>
<comment type="similarity">
    <text evidence="2">Belongs to the peptidase S1 family.</text>
</comment>
<dbReference type="PROSITE" id="PS00135">
    <property type="entry name" value="TRYPSIN_SER"/>
    <property type="match status" value="1"/>
</dbReference>
<evidence type="ECO:0000313" key="14">
    <source>
        <dbReference type="Proteomes" id="UP000789524"/>
    </source>
</evidence>
<dbReference type="InterPro" id="IPR009003">
    <property type="entry name" value="Peptidase_S1_PA"/>
</dbReference>
<evidence type="ECO:0000256" key="8">
    <source>
        <dbReference type="ARBA" id="ARBA00036320"/>
    </source>
</evidence>
<dbReference type="PANTHER" id="PTHR24276">
    <property type="entry name" value="POLYSERASE-RELATED"/>
    <property type="match status" value="1"/>
</dbReference>
<dbReference type="InterPro" id="IPR018114">
    <property type="entry name" value="TRYPSIN_HIS"/>
</dbReference>
<dbReference type="OrthoDB" id="60866at2759"/>
<comment type="catalytic activity">
    <reaction evidence="8">
        <text>Preferential cleavage: Arg-|-Xaa, Lys-|-Xaa.</text>
        <dbReference type="EC" id="3.4.21.4"/>
    </reaction>
</comment>
<comment type="subcellular location">
    <subcellularLocation>
        <location evidence="1">Secreted</location>
    </subcellularLocation>
</comment>
<dbReference type="SUPFAM" id="SSF50494">
    <property type="entry name" value="Trypsin-like serine proteases"/>
    <property type="match status" value="1"/>
</dbReference>
<evidence type="ECO:0000256" key="9">
    <source>
        <dbReference type="ARBA" id="ARBA00038868"/>
    </source>
</evidence>
<dbReference type="SMART" id="SM00020">
    <property type="entry name" value="Tryp_SPc"/>
    <property type="match status" value="1"/>
</dbReference>
<dbReference type="InterPro" id="IPR033116">
    <property type="entry name" value="TRYPSIN_SER"/>
</dbReference>
<dbReference type="InterPro" id="IPR001314">
    <property type="entry name" value="Peptidase_S1A"/>
</dbReference>
<keyword evidence="5 10" id="KW-0378">Hydrolase</keyword>
<dbReference type="CDD" id="cd00190">
    <property type="entry name" value="Tryp_SPc"/>
    <property type="match status" value="1"/>
</dbReference>
<evidence type="ECO:0000313" key="13">
    <source>
        <dbReference type="EMBL" id="CAG9575510.1"/>
    </source>
</evidence>
<keyword evidence="4 10" id="KW-0645">Protease</keyword>
<comment type="caution">
    <text evidence="13">The sequence shown here is derived from an EMBL/GenBank/DDBJ whole genome shotgun (WGS) entry which is preliminary data.</text>
</comment>
<dbReference type="PROSITE" id="PS00134">
    <property type="entry name" value="TRYPSIN_HIS"/>
    <property type="match status" value="1"/>
</dbReference>
<dbReference type="PANTHER" id="PTHR24276:SF96">
    <property type="entry name" value="PEPTIDASE S1 DOMAIN-CONTAINING PROTEIN"/>
    <property type="match status" value="1"/>
</dbReference>
<dbReference type="Proteomes" id="UP000789524">
    <property type="component" value="Unassembled WGS sequence"/>
</dbReference>
<dbReference type="InterPro" id="IPR050430">
    <property type="entry name" value="Peptidase_S1"/>
</dbReference>